<keyword evidence="2" id="KW-1185">Reference proteome</keyword>
<proteinExistence type="predicted"/>
<gene>
    <name evidence="1" type="ORF">CEK71_05680</name>
</gene>
<dbReference type="KEGG" id="mpsy:CEK71_05680"/>
<dbReference type="EMBL" id="CP022129">
    <property type="protein sequence ID" value="ASF45599.1"/>
    <property type="molecule type" value="Genomic_DNA"/>
</dbReference>
<evidence type="ECO:0000313" key="1">
    <source>
        <dbReference type="EMBL" id="ASF45599.1"/>
    </source>
</evidence>
<organism evidence="1 2">
    <name type="scientific">Methylovulum psychrotolerans</name>
    <dbReference type="NCBI Taxonomy" id="1704499"/>
    <lineage>
        <taxon>Bacteria</taxon>
        <taxon>Pseudomonadati</taxon>
        <taxon>Pseudomonadota</taxon>
        <taxon>Gammaproteobacteria</taxon>
        <taxon>Methylococcales</taxon>
        <taxon>Methylococcaceae</taxon>
        <taxon>Methylovulum</taxon>
    </lineage>
</organism>
<dbReference type="OrthoDB" id="7305014at2"/>
<accession>A0A1Z4BWI3</accession>
<protein>
    <recommendedName>
        <fullName evidence="3">SAM-dependent methyltransferase</fullName>
    </recommendedName>
</protein>
<dbReference type="Proteomes" id="UP000197019">
    <property type="component" value="Chromosome"/>
</dbReference>
<reference evidence="1 2" key="1">
    <citation type="submission" date="2017-06" db="EMBL/GenBank/DDBJ databases">
        <title>Genome Sequencing of the methanotroph Methylovulum psychrotolerants str. HV10-M2 isolated from a high-altitude environment.</title>
        <authorList>
            <person name="Mateos-Rivera A."/>
        </authorList>
    </citation>
    <scope>NUCLEOTIDE SEQUENCE [LARGE SCALE GENOMIC DNA]</scope>
    <source>
        <strain evidence="1 2">HV10_M2</strain>
    </source>
</reference>
<name>A0A1Z4BWI3_9GAMM</name>
<evidence type="ECO:0000313" key="2">
    <source>
        <dbReference type="Proteomes" id="UP000197019"/>
    </source>
</evidence>
<dbReference type="RefSeq" id="WP_088618476.1">
    <property type="nucleotide sequence ID" value="NZ_CP022129.1"/>
</dbReference>
<sequence>MRVDFKNAAIRHFNDGELLYAHSRWANADQLYGVSSECVLKHIIVGLKPDSVDPITGDFLRNSPHKKHFDNQYAARDLWDHFSVTFNVDLLARSGYGMPDVNYFGDWDIFQRYVHECCIDKQRTDSHRSATRELHNLLQELFIKGVIQ</sequence>
<dbReference type="AlphaFoldDB" id="A0A1Z4BWI3"/>
<evidence type="ECO:0008006" key="3">
    <source>
        <dbReference type="Google" id="ProtNLM"/>
    </source>
</evidence>